<name>Q59E95_HUMAN</name>
<reference evidence="1" key="1">
    <citation type="submission" date="2005-03" db="EMBL/GenBank/DDBJ databases">
        <title>Homo sapiens protein coding cDNA.</title>
        <authorList>
            <person name="Totoki Y."/>
            <person name="Toyoda A."/>
            <person name="Takeda T."/>
            <person name="Sakaki Y."/>
            <person name="Tanaka A."/>
            <person name="Yokoyama S."/>
            <person name="Ohara O."/>
            <person name="Nagase T."/>
            <person name="Kikuno R.F."/>
        </authorList>
    </citation>
    <scope>NUCLEOTIDE SEQUENCE</scope>
    <source>
        <tissue evidence="1">Aorta endothelial cell</tissue>
    </source>
</reference>
<dbReference type="AlphaFoldDB" id="Q59E95"/>
<organism evidence="1">
    <name type="scientific">Homo sapiens</name>
    <name type="common">Human</name>
    <dbReference type="NCBI Taxonomy" id="9606"/>
    <lineage>
        <taxon>Eukaryota</taxon>
        <taxon>Metazoa</taxon>
        <taxon>Chordata</taxon>
        <taxon>Craniata</taxon>
        <taxon>Vertebrata</taxon>
        <taxon>Euteleostomi</taxon>
        <taxon>Mammalia</taxon>
        <taxon>Eutheria</taxon>
        <taxon>Euarchontoglires</taxon>
        <taxon>Primates</taxon>
        <taxon>Haplorrhini</taxon>
        <taxon>Catarrhini</taxon>
        <taxon>Hominidae</taxon>
        <taxon>Homo</taxon>
    </lineage>
</organism>
<proteinExistence type="evidence at transcript level"/>
<evidence type="ECO:0000313" key="1">
    <source>
        <dbReference type="EMBL" id="BAD93153.1"/>
    </source>
</evidence>
<sequence length="61" mass="6707">VLLLAHIMLTHLAKLWESYQEDLSSSPIASTCPYCFECVLISLSLSCFIFKVGITPDLSTG</sequence>
<feature type="non-terminal residue" evidence="1">
    <location>
        <position position="1"/>
    </location>
</feature>
<dbReference type="EMBL" id="AB209916">
    <property type="protein sequence ID" value="BAD93153.1"/>
    <property type="molecule type" value="mRNA"/>
</dbReference>
<protein>
    <submittedName>
        <fullName evidence="1">RAR-related orphan receptor A isoform d variant</fullName>
    </submittedName>
</protein>
<keyword evidence="1" id="KW-0675">Receptor</keyword>
<accession>Q59E95</accession>